<dbReference type="GO" id="GO:0005524">
    <property type="term" value="F:ATP binding"/>
    <property type="evidence" value="ECO:0007669"/>
    <property type="project" value="UniProtKB-KW"/>
</dbReference>
<dbReference type="InterPro" id="IPR029047">
    <property type="entry name" value="HSP70_peptide-bd_sf"/>
</dbReference>
<comment type="caution">
    <text evidence="4">The sequence shown here is derived from an EMBL/GenBank/DDBJ whole genome shotgun (WGS) entry which is preliminary data.</text>
</comment>
<gene>
    <name evidence="4" type="primary">Hspa6</name>
    <name evidence="4" type="ORF">CRYUND_R15233</name>
</gene>
<dbReference type="EMBL" id="VWPW01079520">
    <property type="protein sequence ID" value="NWJ11932.1"/>
    <property type="molecule type" value="Genomic_DNA"/>
</dbReference>
<keyword evidence="5" id="KW-1185">Reference proteome</keyword>
<proteinExistence type="inferred from homology"/>
<protein>
    <submittedName>
        <fullName evidence="4">HSP76 protein</fullName>
    </submittedName>
</protein>
<dbReference type="Gene3D" id="2.60.34.10">
    <property type="entry name" value="Substrate Binding Domain Of DNAk, Chain A, domain 1"/>
    <property type="match status" value="1"/>
</dbReference>
<name>A0A7K4M5S0_9AVES</name>
<sequence length="61" mass="6587">VARDNHLLGRFLLRGFSPAPRGMSLLEVTFYVDADGILSVFALDRVTGSANPVAVDARKGR</sequence>
<feature type="non-terminal residue" evidence="4">
    <location>
        <position position="61"/>
    </location>
</feature>
<evidence type="ECO:0000256" key="1">
    <source>
        <dbReference type="ARBA" id="ARBA00007381"/>
    </source>
</evidence>
<evidence type="ECO:0000256" key="2">
    <source>
        <dbReference type="ARBA" id="ARBA00022741"/>
    </source>
</evidence>
<comment type="similarity">
    <text evidence="1">Belongs to the heat shock protein 70 family.</text>
</comment>
<dbReference type="Proteomes" id="UP000534426">
    <property type="component" value="Unassembled WGS sequence"/>
</dbReference>
<evidence type="ECO:0000313" key="4">
    <source>
        <dbReference type="EMBL" id="NWJ11932.1"/>
    </source>
</evidence>
<dbReference type="InterPro" id="IPR013126">
    <property type="entry name" value="Hsp_70_fam"/>
</dbReference>
<feature type="non-terminal residue" evidence="4">
    <location>
        <position position="1"/>
    </location>
</feature>
<keyword evidence="3" id="KW-0067">ATP-binding</keyword>
<evidence type="ECO:0000256" key="3">
    <source>
        <dbReference type="ARBA" id="ARBA00022840"/>
    </source>
</evidence>
<accession>A0A7K4M5S0</accession>
<organism evidence="4 5">
    <name type="scientific">Crypturellus undulatus</name>
    <dbReference type="NCBI Taxonomy" id="48396"/>
    <lineage>
        <taxon>Eukaryota</taxon>
        <taxon>Metazoa</taxon>
        <taxon>Chordata</taxon>
        <taxon>Craniata</taxon>
        <taxon>Vertebrata</taxon>
        <taxon>Euteleostomi</taxon>
        <taxon>Archelosauria</taxon>
        <taxon>Archosauria</taxon>
        <taxon>Dinosauria</taxon>
        <taxon>Saurischia</taxon>
        <taxon>Theropoda</taxon>
        <taxon>Coelurosauria</taxon>
        <taxon>Aves</taxon>
        <taxon>Palaeognathae</taxon>
        <taxon>Tinamiformes</taxon>
        <taxon>Tinamidae</taxon>
        <taxon>Crypturellus</taxon>
    </lineage>
</organism>
<dbReference type="SUPFAM" id="SSF100920">
    <property type="entry name" value="Heat shock protein 70kD (HSP70), peptide-binding domain"/>
    <property type="match status" value="1"/>
</dbReference>
<evidence type="ECO:0000313" key="5">
    <source>
        <dbReference type="Proteomes" id="UP000534426"/>
    </source>
</evidence>
<dbReference type="GO" id="GO:0140662">
    <property type="term" value="F:ATP-dependent protein folding chaperone"/>
    <property type="evidence" value="ECO:0007669"/>
    <property type="project" value="InterPro"/>
</dbReference>
<keyword evidence="2" id="KW-0547">Nucleotide-binding</keyword>
<dbReference type="AlphaFoldDB" id="A0A7K4M5S0"/>
<dbReference type="Pfam" id="PF00012">
    <property type="entry name" value="HSP70"/>
    <property type="match status" value="1"/>
</dbReference>
<reference evidence="4 5" key="1">
    <citation type="submission" date="2019-09" db="EMBL/GenBank/DDBJ databases">
        <title>Bird 10,000 Genomes (B10K) Project - Family phase.</title>
        <authorList>
            <person name="Zhang G."/>
        </authorList>
    </citation>
    <scope>NUCLEOTIDE SEQUENCE [LARGE SCALE GENOMIC DNA]</scope>
    <source>
        <strain evidence="4">B10K-MSB-37135</strain>
        <tissue evidence="4">Heart</tissue>
    </source>
</reference>